<evidence type="ECO:0000313" key="3">
    <source>
        <dbReference type="Proteomes" id="UP001066276"/>
    </source>
</evidence>
<accession>A0AAV7WJK1</accession>
<dbReference type="Proteomes" id="UP001066276">
    <property type="component" value="Chromosome 1_1"/>
</dbReference>
<feature type="compositionally biased region" description="Polar residues" evidence="1">
    <location>
        <begin position="1"/>
        <end position="12"/>
    </location>
</feature>
<sequence>MYSLDNKSTSEQWHGGDDLRPPCVTNGASGESAIPIAVVREDGNATGAAALRVRLLEAASLVRTQGADPVGRRTRGHVGPVETTVHERALAKALGCQVEVEVPMHLRCLPTSCGVQRA</sequence>
<evidence type="ECO:0000256" key="1">
    <source>
        <dbReference type="SAM" id="MobiDB-lite"/>
    </source>
</evidence>
<feature type="region of interest" description="Disordered" evidence="1">
    <location>
        <begin position="1"/>
        <end position="26"/>
    </location>
</feature>
<dbReference type="AlphaFoldDB" id="A0AAV7WJK1"/>
<organism evidence="2 3">
    <name type="scientific">Pleurodeles waltl</name>
    <name type="common">Iberian ribbed newt</name>
    <dbReference type="NCBI Taxonomy" id="8319"/>
    <lineage>
        <taxon>Eukaryota</taxon>
        <taxon>Metazoa</taxon>
        <taxon>Chordata</taxon>
        <taxon>Craniata</taxon>
        <taxon>Vertebrata</taxon>
        <taxon>Euteleostomi</taxon>
        <taxon>Amphibia</taxon>
        <taxon>Batrachia</taxon>
        <taxon>Caudata</taxon>
        <taxon>Salamandroidea</taxon>
        <taxon>Salamandridae</taxon>
        <taxon>Pleurodelinae</taxon>
        <taxon>Pleurodeles</taxon>
    </lineage>
</organism>
<comment type="caution">
    <text evidence="2">The sequence shown here is derived from an EMBL/GenBank/DDBJ whole genome shotgun (WGS) entry which is preliminary data.</text>
</comment>
<protein>
    <submittedName>
        <fullName evidence="2">Uncharacterized protein</fullName>
    </submittedName>
</protein>
<keyword evidence="3" id="KW-1185">Reference proteome</keyword>
<proteinExistence type="predicted"/>
<name>A0AAV7WJK1_PLEWA</name>
<dbReference type="EMBL" id="JANPWB010000001">
    <property type="protein sequence ID" value="KAJ1214175.1"/>
    <property type="molecule type" value="Genomic_DNA"/>
</dbReference>
<evidence type="ECO:0000313" key="2">
    <source>
        <dbReference type="EMBL" id="KAJ1214175.1"/>
    </source>
</evidence>
<reference evidence="2" key="1">
    <citation type="journal article" date="2022" name="bioRxiv">
        <title>Sequencing and chromosome-scale assembly of the giantPleurodeles waltlgenome.</title>
        <authorList>
            <person name="Brown T."/>
            <person name="Elewa A."/>
            <person name="Iarovenko S."/>
            <person name="Subramanian E."/>
            <person name="Araus A.J."/>
            <person name="Petzold A."/>
            <person name="Susuki M."/>
            <person name="Suzuki K.-i.T."/>
            <person name="Hayashi T."/>
            <person name="Toyoda A."/>
            <person name="Oliveira C."/>
            <person name="Osipova E."/>
            <person name="Leigh N.D."/>
            <person name="Simon A."/>
            <person name="Yun M.H."/>
        </authorList>
    </citation>
    <scope>NUCLEOTIDE SEQUENCE</scope>
    <source>
        <strain evidence="2">20211129_DDA</strain>
        <tissue evidence="2">Liver</tissue>
    </source>
</reference>
<gene>
    <name evidence="2" type="ORF">NDU88_001801</name>
</gene>